<evidence type="ECO:0000256" key="1">
    <source>
        <dbReference type="ARBA" id="ARBA00004761"/>
    </source>
</evidence>
<evidence type="ECO:0000256" key="2">
    <source>
        <dbReference type="ARBA" id="ARBA00006906"/>
    </source>
</evidence>
<dbReference type="PANTHER" id="PTHR30246">
    <property type="entry name" value="2-KETO-3-DEOXY-6-PHOSPHOGLUCONATE ALDOLASE"/>
    <property type="match status" value="1"/>
</dbReference>
<comment type="similarity">
    <text evidence="2">Belongs to the KHG/KDPG aldolase family.</text>
</comment>
<evidence type="ECO:0000313" key="7">
    <source>
        <dbReference type="Proteomes" id="UP000241960"/>
    </source>
</evidence>
<dbReference type="EMBL" id="PZFQ01000027">
    <property type="protein sequence ID" value="PTI75097.1"/>
    <property type="molecule type" value="Genomic_DNA"/>
</dbReference>
<dbReference type="Pfam" id="PF01081">
    <property type="entry name" value="Aldolase"/>
    <property type="match status" value="1"/>
</dbReference>
<dbReference type="AlphaFoldDB" id="A0A9Q6HMY6"/>
<evidence type="ECO:0000256" key="4">
    <source>
        <dbReference type="ARBA" id="ARBA00023239"/>
    </source>
</evidence>
<dbReference type="PANTHER" id="PTHR30246:SF1">
    <property type="entry name" value="2-DEHYDRO-3-DEOXY-6-PHOSPHOGALACTONATE ALDOLASE-RELATED"/>
    <property type="match status" value="1"/>
</dbReference>
<evidence type="ECO:0000256" key="5">
    <source>
        <dbReference type="ARBA" id="ARBA00023277"/>
    </source>
</evidence>
<proteinExistence type="inferred from homology"/>
<dbReference type="Proteomes" id="UP000241960">
    <property type="component" value="Unassembled WGS sequence"/>
</dbReference>
<gene>
    <name evidence="6" type="ORF">BU058_08740</name>
</gene>
<keyword evidence="4" id="KW-0456">Lyase</keyword>
<name>A0A9Q6HMY6_9STAP</name>
<dbReference type="GO" id="GO:0016829">
    <property type="term" value="F:lyase activity"/>
    <property type="evidence" value="ECO:0007669"/>
    <property type="project" value="UniProtKB-KW"/>
</dbReference>
<sequence length="228" mass="25369">MHNIQTWNKISIQNKINVSRCYKLKYQKILNEIKDNRFIAVYRTTDKQKFIDIAHILIENGLKTIEVTATTPQANEIIRELSQYRDVVIGAGTILDSASTKAAIEAGAKFIVSPGFDKDSAKLSNTYGTLYIPGCMTVTEMIYASHYGCNIIKLFPANQFSSKAIKDFQGPLPQLEFIPTGGIGIANAQEWLAVGSYAIGIGSEITKVYELEGPRGLAKYVRELLKRK</sequence>
<dbReference type="SUPFAM" id="SSF51569">
    <property type="entry name" value="Aldolase"/>
    <property type="match status" value="1"/>
</dbReference>
<evidence type="ECO:0000313" key="6">
    <source>
        <dbReference type="EMBL" id="PTI75097.1"/>
    </source>
</evidence>
<accession>A0A9Q6HMY6</accession>
<comment type="pathway">
    <text evidence="1">Carbohydrate acid metabolism.</text>
</comment>
<dbReference type="NCBIfam" id="TIGR01182">
    <property type="entry name" value="eda"/>
    <property type="match status" value="1"/>
</dbReference>
<evidence type="ECO:0000256" key="3">
    <source>
        <dbReference type="ARBA" id="ARBA00011233"/>
    </source>
</evidence>
<comment type="caution">
    <text evidence="6">The sequence shown here is derived from an EMBL/GenBank/DDBJ whole genome shotgun (WGS) entry which is preliminary data.</text>
</comment>
<reference evidence="6 7" key="1">
    <citation type="journal article" date="2016" name="Front. Microbiol.">
        <title>Comprehensive Phylogenetic Analysis of Bovine Non-aureus Staphylococci Species Based on Whole-Genome Sequencing.</title>
        <authorList>
            <person name="Naushad S."/>
            <person name="Barkema H.W."/>
            <person name="Luby C."/>
            <person name="Condas L.A."/>
            <person name="Nobrega D.B."/>
            <person name="Carson D.A."/>
            <person name="De Buck J."/>
        </authorList>
    </citation>
    <scope>NUCLEOTIDE SEQUENCE [LARGE SCALE GENOMIC DNA]</scope>
    <source>
        <strain evidence="6 7">SNUC 1231</strain>
    </source>
</reference>
<dbReference type="Gene3D" id="3.20.20.70">
    <property type="entry name" value="Aldolase class I"/>
    <property type="match status" value="1"/>
</dbReference>
<keyword evidence="5" id="KW-0119">Carbohydrate metabolism</keyword>
<dbReference type="CDD" id="cd00452">
    <property type="entry name" value="KDPG_aldolase"/>
    <property type="match status" value="1"/>
</dbReference>
<organism evidence="6 7">
    <name type="scientific">Staphylococcus succinus</name>
    <dbReference type="NCBI Taxonomy" id="61015"/>
    <lineage>
        <taxon>Bacteria</taxon>
        <taxon>Bacillati</taxon>
        <taxon>Bacillota</taxon>
        <taxon>Bacilli</taxon>
        <taxon>Bacillales</taxon>
        <taxon>Staphylococcaceae</taxon>
        <taxon>Staphylococcus</taxon>
    </lineage>
</organism>
<comment type="subunit">
    <text evidence="3">Homotrimer.</text>
</comment>
<dbReference type="InterPro" id="IPR013785">
    <property type="entry name" value="Aldolase_TIM"/>
</dbReference>
<dbReference type="InterPro" id="IPR000887">
    <property type="entry name" value="Aldlse_KDPG_KHG"/>
</dbReference>
<protein>
    <submittedName>
        <fullName evidence="6">2-dehydro-3-deoxyphosphogluconate aldolase</fullName>
    </submittedName>
</protein>